<evidence type="ECO:0008006" key="2">
    <source>
        <dbReference type="Google" id="ProtNLM"/>
    </source>
</evidence>
<sequence length="52" mass="6256">MKLSREEIIKSMTEWEKAWNNHDIDGVMSLFHKDIFFQHWHGAKVQGYDALH</sequence>
<dbReference type="InterPro" id="IPR032710">
    <property type="entry name" value="NTF2-like_dom_sf"/>
</dbReference>
<dbReference type="AlphaFoldDB" id="A0A0F9C6H7"/>
<proteinExistence type="predicted"/>
<organism evidence="1">
    <name type="scientific">marine sediment metagenome</name>
    <dbReference type="NCBI Taxonomy" id="412755"/>
    <lineage>
        <taxon>unclassified sequences</taxon>
        <taxon>metagenomes</taxon>
        <taxon>ecological metagenomes</taxon>
    </lineage>
</organism>
<comment type="caution">
    <text evidence="1">The sequence shown here is derived from an EMBL/GenBank/DDBJ whole genome shotgun (WGS) entry which is preliminary data.</text>
</comment>
<dbReference type="SUPFAM" id="SSF54427">
    <property type="entry name" value="NTF2-like"/>
    <property type="match status" value="1"/>
</dbReference>
<gene>
    <name evidence="1" type="ORF">LCGC14_2704680</name>
</gene>
<feature type="non-terminal residue" evidence="1">
    <location>
        <position position="52"/>
    </location>
</feature>
<accession>A0A0F9C6H7</accession>
<reference evidence="1" key="1">
    <citation type="journal article" date="2015" name="Nature">
        <title>Complex archaea that bridge the gap between prokaryotes and eukaryotes.</title>
        <authorList>
            <person name="Spang A."/>
            <person name="Saw J.H."/>
            <person name="Jorgensen S.L."/>
            <person name="Zaremba-Niedzwiedzka K."/>
            <person name="Martijn J."/>
            <person name="Lind A.E."/>
            <person name="van Eijk R."/>
            <person name="Schleper C."/>
            <person name="Guy L."/>
            <person name="Ettema T.J."/>
        </authorList>
    </citation>
    <scope>NUCLEOTIDE SEQUENCE</scope>
</reference>
<dbReference type="EMBL" id="LAZR01048289">
    <property type="protein sequence ID" value="KKK92261.1"/>
    <property type="molecule type" value="Genomic_DNA"/>
</dbReference>
<dbReference type="Gene3D" id="3.10.450.50">
    <property type="match status" value="1"/>
</dbReference>
<evidence type="ECO:0000313" key="1">
    <source>
        <dbReference type="EMBL" id="KKK92261.1"/>
    </source>
</evidence>
<protein>
    <recommendedName>
        <fullName evidence="2">DUF4440 domain-containing protein</fullName>
    </recommendedName>
</protein>
<name>A0A0F9C6H7_9ZZZZ</name>